<accession>A0A0E9NPU2</accession>
<dbReference type="Proteomes" id="UP000033140">
    <property type="component" value="Unassembled WGS sequence"/>
</dbReference>
<evidence type="ECO:0000313" key="2">
    <source>
        <dbReference type="EMBL" id="GAO51435.1"/>
    </source>
</evidence>
<reference evidence="2 3" key="2">
    <citation type="journal article" date="2014" name="J. Gen. Appl. Microbiol.">
        <title>The early diverging ascomycetous budding yeast Saitoella complicata has three histone deacetylases belonging to the Clr6, Hos2, and Rpd3 lineages.</title>
        <authorList>
            <person name="Nishida H."/>
            <person name="Matsumoto T."/>
            <person name="Kondo S."/>
            <person name="Hamamoto M."/>
            <person name="Yoshikawa H."/>
        </authorList>
    </citation>
    <scope>NUCLEOTIDE SEQUENCE [LARGE SCALE GENOMIC DNA]</scope>
    <source>
        <strain evidence="2 3">NRRL Y-17804</strain>
    </source>
</reference>
<dbReference type="EMBL" id="BACD03000046">
    <property type="protein sequence ID" value="GAO51435.1"/>
    <property type="molecule type" value="Genomic_DNA"/>
</dbReference>
<protein>
    <submittedName>
        <fullName evidence="2">Uncharacterized protein</fullName>
    </submittedName>
</protein>
<reference evidence="2 3" key="1">
    <citation type="journal article" date="2011" name="J. Gen. Appl. Microbiol.">
        <title>Draft genome sequencing of the enigmatic yeast Saitoella complicata.</title>
        <authorList>
            <person name="Nishida H."/>
            <person name="Hamamoto M."/>
            <person name="Sugiyama J."/>
        </authorList>
    </citation>
    <scope>NUCLEOTIDE SEQUENCE [LARGE SCALE GENOMIC DNA]</scope>
    <source>
        <strain evidence="2 3">NRRL Y-17804</strain>
    </source>
</reference>
<organism evidence="2 3">
    <name type="scientific">Saitoella complicata (strain BCRC 22490 / CBS 7301 / JCM 7358 / NBRC 10748 / NRRL Y-17804)</name>
    <dbReference type="NCBI Taxonomy" id="698492"/>
    <lineage>
        <taxon>Eukaryota</taxon>
        <taxon>Fungi</taxon>
        <taxon>Dikarya</taxon>
        <taxon>Ascomycota</taxon>
        <taxon>Taphrinomycotina</taxon>
        <taxon>Taphrinomycotina incertae sedis</taxon>
        <taxon>Saitoella</taxon>
    </lineage>
</organism>
<comment type="caution">
    <text evidence="2">The sequence shown here is derived from an EMBL/GenBank/DDBJ whole genome shotgun (WGS) entry which is preliminary data.</text>
</comment>
<proteinExistence type="predicted"/>
<name>A0A0E9NPU2_SAICN</name>
<reference evidence="2 3" key="3">
    <citation type="journal article" date="2015" name="Genome Announc.">
        <title>Draft Genome Sequence of the Archiascomycetous Yeast Saitoella complicata.</title>
        <authorList>
            <person name="Yamauchi K."/>
            <person name="Kondo S."/>
            <person name="Hamamoto M."/>
            <person name="Takahashi Y."/>
            <person name="Ogura Y."/>
            <person name="Hayashi T."/>
            <person name="Nishida H."/>
        </authorList>
    </citation>
    <scope>NUCLEOTIDE SEQUENCE [LARGE SCALE GENOMIC DNA]</scope>
    <source>
        <strain evidence="2 3">NRRL Y-17804</strain>
    </source>
</reference>
<dbReference type="AlphaFoldDB" id="A0A0E9NPU2"/>
<feature type="region of interest" description="Disordered" evidence="1">
    <location>
        <begin position="44"/>
        <end position="65"/>
    </location>
</feature>
<keyword evidence="3" id="KW-1185">Reference proteome</keyword>
<sequence>MDLNNRNPVYLSSSEDRRIFRNESFDHSLLLPSVRRGCMSRLTQRGARAAAEPASQPGHGAQTDPGQFKAAIARMPHLATEAAVSPSLINGFARAAVTSWREGSGVHVYTDMCPPMPGCWTALPICRIPAARHGGNGGSLRNQLRHAIGFIKRFEAINIADLHLLPGGVSWQSLIQLANLNDTPSSHRINVLRSSRHTTRTTRYCYSNRFGSPTISRIKHDRGSERASTTPIPTISFPDLRLTTDPPLFNLLRHNDHRLSADQGLHHERSTLP</sequence>
<evidence type="ECO:0000256" key="1">
    <source>
        <dbReference type="SAM" id="MobiDB-lite"/>
    </source>
</evidence>
<evidence type="ECO:0000313" key="3">
    <source>
        <dbReference type="Proteomes" id="UP000033140"/>
    </source>
</evidence>
<gene>
    <name evidence="2" type="ORF">G7K_5536-t1</name>
</gene>